<gene>
    <name evidence="2" type="ORF">B296_00001899</name>
</gene>
<feature type="region of interest" description="Disordered" evidence="1">
    <location>
        <begin position="1"/>
        <end position="22"/>
    </location>
</feature>
<dbReference type="AlphaFoldDB" id="A0A427BBI7"/>
<dbReference type="Proteomes" id="UP000287651">
    <property type="component" value="Unassembled WGS sequence"/>
</dbReference>
<reference evidence="2 3" key="1">
    <citation type="journal article" date="2014" name="Agronomy (Basel)">
        <title>A Draft Genome Sequence for Ensete ventricosum, the Drought-Tolerant Tree Against Hunger.</title>
        <authorList>
            <person name="Harrison J."/>
            <person name="Moore K.A."/>
            <person name="Paszkiewicz K."/>
            <person name="Jones T."/>
            <person name="Grant M."/>
            <person name="Ambacheew D."/>
            <person name="Muzemil S."/>
            <person name="Studholme D.J."/>
        </authorList>
    </citation>
    <scope>NUCLEOTIDE SEQUENCE [LARGE SCALE GENOMIC DNA]</scope>
</reference>
<comment type="caution">
    <text evidence="2">The sequence shown here is derived from an EMBL/GenBank/DDBJ whole genome shotgun (WGS) entry which is preliminary data.</text>
</comment>
<evidence type="ECO:0000313" key="2">
    <source>
        <dbReference type="EMBL" id="RRT85839.1"/>
    </source>
</evidence>
<evidence type="ECO:0000256" key="1">
    <source>
        <dbReference type="SAM" id="MobiDB-lite"/>
    </source>
</evidence>
<protein>
    <submittedName>
        <fullName evidence="2">Uncharacterized protein</fullName>
    </submittedName>
</protein>
<organism evidence="2 3">
    <name type="scientific">Ensete ventricosum</name>
    <name type="common">Abyssinian banana</name>
    <name type="synonym">Musa ensete</name>
    <dbReference type="NCBI Taxonomy" id="4639"/>
    <lineage>
        <taxon>Eukaryota</taxon>
        <taxon>Viridiplantae</taxon>
        <taxon>Streptophyta</taxon>
        <taxon>Embryophyta</taxon>
        <taxon>Tracheophyta</taxon>
        <taxon>Spermatophyta</taxon>
        <taxon>Magnoliopsida</taxon>
        <taxon>Liliopsida</taxon>
        <taxon>Zingiberales</taxon>
        <taxon>Musaceae</taxon>
        <taxon>Ensete</taxon>
    </lineage>
</organism>
<accession>A0A427BBI7</accession>
<proteinExistence type="predicted"/>
<name>A0A427BBI7_ENSVE</name>
<evidence type="ECO:0000313" key="3">
    <source>
        <dbReference type="Proteomes" id="UP000287651"/>
    </source>
</evidence>
<sequence>MYQAVRALPLGKQLQQQNPKAQSRYLESGRKFGRRGLAARSFKVPQIRRLQRSGVGRGPKIRWNRRKTLAIWEESEDSRGRKHPRTKRR</sequence>
<dbReference type="EMBL" id="AMZH03000054">
    <property type="protein sequence ID" value="RRT85839.1"/>
    <property type="molecule type" value="Genomic_DNA"/>
</dbReference>